<dbReference type="AlphaFoldDB" id="A0A8J8NLR0"/>
<dbReference type="OrthoDB" id="10249433at2759"/>
<evidence type="ECO:0000313" key="3">
    <source>
        <dbReference type="EMBL" id="TNV76875.1"/>
    </source>
</evidence>
<gene>
    <name evidence="3" type="ORF">FGO68_gene3171</name>
</gene>
<feature type="region of interest" description="Disordered" evidence="1">
    <location>
        <begin position="266"/>
        <end position="291"/>
    </location>
</feature>
<organism evidence="3 4">
    <name type="scientific">Halteria grandinella</name>
    <dbReference type="NCBI Taxonomy" id="5974"/>
    <lineage>
        <taxon>Eukaryota</taxon>
        <taxon>Sar</taxon>
        <taxon>Alveolata</taxon>
        <taxon>Ciliophora</taxon>
        <taxon>Intramacronucleata</taxon>
        <taxon>Spirotrichea</taxon>
        <taxon>Stichotrichia</taxon>
        <taxon>Sporadotrichida</taxon>
        <taxon>Halteriidae</taxon>
        <taxon>Halteria</taxon>
    </lineage>
</organism>
<protein>
    <recommendedName>
        <fullName evidence="2">Serine aminopeptidase S33 domain-containing protein</fullName>
    </recommendedName>
</protein>
<dbReference type="Gene3D" id="3.40.50.1820">
    <property type="entry name" value="alpha/beta hydrolase"/>
    <property type="match status" value="1"/>
</dbReference>
<reference evidence="3" key="1">
    <citation type="submission" date="2019-06" db="EMBL/GenBank/DDBJ databases">
        <authorList>
            <person name="Zheng W."/>
        </authorList>
    </citation>
    <scope>NUCLEOTIDE SEQUENCE</scope>
    <source>
        <strain evidence="3">QDHG01</strain>
    </source>
</reference>
<dbReference type="InterPro" id="IPR029058">
    <property type="entry name" value="AB_hydrolase_fold"/>
</dbReference>
<proteinExistence type="predicted"/>
<evidence type="ECO:0000313" key="4">
    <source>
        <dbReference type="Proteomes" id="UP000785679"/>
    </source>
</evidence>
<dbReference type="PANTHER" id="PTHR12277">
    <property type="entry name" value="ALPHA/BETA HYDROLASE DOMAIN-CONTAINING PROTEIN"/>
    <property type="match status" value="1"/>
</dbReference>
<dbReference type="GO" id="GO:0016020">
    <property type="term" value="C:membrane"/>
    <property type="evidence" value="ECO:0007669"/>
    <property type="project" value="TreeGrafter"/>
</dbReference>
<evidence type="ECO:0000256" key="1">
    <source>
        <dbReference type="SAM" id="MobiDB-lite"/>
    </source>
</evidence>
<name>A0A8J8NLR0_HALGN</name>
<dbReference type="EMBL" id="RRYP01012811">
    <property type="protein sequence ID" value="TNV76875.1"/>
    <property type="molecule type" value="Genomic_DNA"/>
</dbReference>
<evidence type="ECO:0000259" key="2">
    <source>
        <dbReference type="Pfam" id="PF12146"/>
    </source>
</evidence>
<dbReference type="InterPro" id="IPR022742">
    <property type="entry name" value="Hydrolase_4"/>
</dbReference>
<dbReference type="Proteomes" id="UP000785679">
    <property type="component" value="Unassembled WGS sequence"/>
</dbReference>
<dbReference type="PANTHER" id="PTHR12277:SF81">
    <property type="entry name" value="PROTEIN ABHD13"/>
    <property type="match status" value="1"/>
</dbReference>
<sequence length="291" mass="33068">MLYIPDAPNQAFRYPENNPKTYRNPSERMMQYEEVTVRTKDGLNLRGWFIKQKNPQAHETLIYFHENAGNIGNRLYVIEVLYFELEVNVLIVGYRGYGHSEGTPGEAGLELDAEAIFQYALDHKDINKQKLFLLGKSLGGAVAIQLAEKVQEQVCGLLLENTFTSIAEMADHIFPWLHYVKHMLLRMYWPSITRIPNVRIPILFVVGTNDEIVPAPHTGRLHNAAVLAPFKQVHQVQGGTHNDTWLRGGKDYIYALKDFIEKAQEHRKTNGAAQQKTGGPVQRKVVGGDFN</sequence>
<dbReference type="GO" id="GO:0008474">
    <property type="term" value="F:palmitoyl-(protein) hydrolase activity"/>
    <property type="evidence" value="ECO:0007669"/>
    <property type="project" value="TreeGrafter"/>
</dbReference>
<dbReference type="Pfam" id="PF12146">
    <property type="entry name" value="Hydrolase_4"/>
    <property type="match status" value="1"/>
</dbReference>
<dbReference type="SUPFAM" id="SSF53474">
    <property type="entry name" value="alpha/beta-Hydrolases"/>
    <property type="match status" value="1"/>
</dbReference>
<keyword evidence="4" id="KW-1185">Reference proteome</keyword>
<comment type="caution">
    <text evidence="3">The sequence shown here is derived from an EMBL/GenBank/DDBJ whole genome shotgun (WGS) entry which is preliminary data.</text>
</comment>
<accession>A0A8J8NLR0</accession>
<feature type="domain" description="Serine aminopeptidase S33" evidence="2">
    <location>
        <begin position="86"/>
        <end position="187"/>
    </location>
</feature>